<comment type="caution">
    <text evidence="9">The sequence shown here is derived from an EMBL/GenBank/DDBJ whole genome shotgun (WGS) entry which is preliminary data.</text>
</comment>
<feature type="transmembrane region" description="Helical" evidence="7">
    <location>
        <begin position="99"/>
        <end position="116"/>
    </location>
</feature>
<dbReference type="GO" id="GO:0005886">
    <property type="term" value="C:plasma membrane"/>
    <property type="evidence" value="ECO:0007669"/>
    <property type="project" value="UniProtKB-SubCell"/>
</dbReference>
<dbReference type="InterPro" id="IPR020846">
    <property type="entry name" value="MFS_dom"/>
</dbReference>
<gene>
    <name evidence="9" type="ORF">GNP93_01730</name>
</gene>
<dbReference type="CDD" id="cd17325">
    <property type="entry name" value="MFS_MdtG_SLC18_like"/>
    <property type="match status" value="1"/>
</dbReference>
<sequence>MRWELPTLFKFGDIREGLALREAVDSSSPRSMKEMWLITIGHGLTHWYPATFYLLLPIIGKELGLSYTETGMIITFQYLASTIANVPGGMLVDTIGKKGLLMALSLFWVGIPYLFMNFTTTYWMLLLCVTLVGIGNNLWHPTAIPTLAQRYPERRGFVLSVHGMAANVGDALAPLAIGALLAVFTWRQIVVINIVPGITMALLIVILLRNLQSGSRKNQEAAGEEKEGQTLKEYVSGLKGLFRNRSLALISTSSAFRSMTQNALLTFLPLYLAHELNYPPLWVGAGLFLLQMGGFIAAPISGHLSDKWGRKKVLTASMAMTAVILILMTAMGKSPLFIGLIAVLGFFMYAVRPVIQAWLMESSPKHMAGTSVGILFGMQSVGQSISPLLGGMISDKYGLFAAFYFVAGTIVIANLLIVFMPRQERSLDGNESISA</sequence>
<feature type="domain" description="Major facilitator superfamily (MFS) profile" evidence="8">
    <location>
        <begin position="34"/>
        <end position="425"/>
    </location>
</feature>
<evidence type="ECO:0000313" key="9">
    <source>
        <dbReference type="EMBL" id="MUG69388.1"/>
    </source>
</evidence>
<feature type="transmembrane region" description="Helical" evidence="7">
    <location>
        <begin position="313"/>
        <end position="330"/>
    </location>
</feature>
<dbReference type="SUPFAM" id="SSF103473">
    <property type="entry name" value="MFS general substrate transporter"/>
    <property type="match status" value="1"/>
</dbReference>
<dbReference type="Gene3D" id="1.20.1250.20">
    <property type="entry name" value="MFS general substrate transporter like domains"/>
    <property type="match status" value="2"/>
</dbReference>
<comment type="subcellular location">
    <subcellularLocation>
        <location evidence="1">Cell membrane</location>
        <topology evidence="1">Multi-pass membrane protein</topology>
    </subcellularLocation>
</comment>
<feature type="transmembrane region" description="Helical" evidence="7">
    <location>
        <begin position="189"/>
        <end position="208"/>
    </location>
</feature>
<reference evidence="9 10" key="1">
    <citation type="submission" date="2019-11" db="EMBL/GenBank/DDBJ databases">
        <title>Draft genome sequences of five Paenibacillus species of dairy origin.</title>
        <authorList>
            <person name="Olajide A.M."/>
            <person name="Chen S."/>
            <person name="Lapointe G."/>
        </authorList>
    </citation>
    <scope>NUCLEOTIDE SEQUENCE [LARGE SCALE GENOMIC DNA]</scope>
    <source>
        <strain evidence="9 10">2CS3</strain>
    </source>
</reference>
<evidence type="ECO:0000313" key="10">
    <source>
        <dbReference type="Proteomes" id="UP000450917"/>
    </source>
</evidence>
<evidence type="ECO:0000256" key="1">
    <source>
        <dbReference type="ARBA" id="ARBA00004651"/>
    </source>
</evidence>
<dbReference type="AlphaFoldDB" id="A0A7X2Z6R6"/>
<keyword evidence="6 7" id="KW-0472">Membrane</keyword>
<feature type="transmembrane region" description="Helical" evidence="7">
    <location>
        <begin position="336"/>
        <end position="355"/>
    </location>
</feature>
<dbReference type="PANTHER" id="PTHR23517:SF3">
    <property type="entry name" value="INTEGRAL MEMBRANE TRANSPORT PROTEIN"/>
    <property type="match status" value="1"/>
</dbReference>
<dbReference type="EMBL" id="WNZX01000001">
    <property type="protein sequence ID" value="MUG69388.1"/>
    <property type="molecule type" value="Genomic_DNA"/>
</dbReference>
<feature type="transmembrane region" description="Helical" evidence="7">
    <location>
        <begin position="36"/>
        <end position="59"/>
    </location>
</feature>
<keyword evidence="2" id="KW-0813">Transport</keyword>
<dbReference type="Proteomes" id="UP000450917">
    <property type="component" value="Unassembled WGS sequence"/>
</dbReference>
<evidence type="ECO:0000256" key="6">
    <source>
        <dbReference type="ARBA" id="ARBA00023136"/>
    </source>
</evidence>
<keyword evidence="4 7" id="KW-0812">Transmembrane</keyword>
<accession>A0A7X2Z6R6</accession>
<dbReference type="PROSITE" id="PS50850">
    <property type="entry name" value="MFS"/>
    <property type="match status" value="1"/>
</dbReference>
<evidence type="ECO:0000256" key="3">
    <source>
        <dbReference type="ARBA" id="ARBA00022475"/>
    </source>
</evidence>
<evidence type="ECO:0000259" key="8">
    <source>
        <dbReference type="PROSITE" id="PS50850"/>
    </source>
</evidence>
<evidence type="ECO:0000256" key="5">
    <source>
        <dbReference type="ARBA" id="ARBA00022989"/>
    </source>
</evidence>
<feature type="transmembrane region" description="Helical" evidence="7">
    <location>
        <begin position="159"/>
        <end position="183"/>
    </location>
</feature>
<evidence type="ECO:0000256" key="7">
    <source>
        <dbReference type="SAM" id="Phobius"/>
    </source>
</evidence>
<dbReference type="Pfam" id="PF07690">
    <property type="entry name" value="MFS_1"/>
    <property type="match status" value="1"/>
</dbReference>
<name>A0A7X2Z6R6_9BACL</name>
<evidence type="ECO:0000256" key="2">
    <source>
        <dbReference type="ARBA" id="ARBA00022448"/>
    </source>
</evidence>
<keyword evidence="3" id="KW-1003">Cell membrane</keyword>
<dbReference type="InterPro" id="IPR036259">
    <property type="entry name" value="MFS_trans_sf"/>
</dbReference>
<dbReference type="InterPro" id="IPR050171">
    <property type="entry name" value="MFS_Transporters"/>
</dbReference>
<feature type="transmembrane region" description="Helical" evidence="7">
    <location>
        <begin position="122"/>
        <end position="139"/>
    </location>
</feature>
<feature type="transmembrane region" description="Helical" evidence="7">
    <location>
        <begin position="280"/>
        <end position="301"/>
    </location>
</feature>
<dbReference type="InterPro" id="IPR000849">
    <property type="entry name" value="Sugar_P_transporter"/>
</dbReference>
<evidence type="ECO:0000256" key="4">
    <source>
        <dbReference type="ARBA" id="ARBA00022692"/>
    </source>
</evidence>
<organism evidence="9 10">
    <name type="scientific">Paenibacillus validus</name>
    <dbReference type="NCBI Taxonomy" id="44253"/>
    <lineage>
        <taxon>Bacteria</taxon>
        <taxon>Bacillati</taxon>
        <taxon>Bacillota</taxon>
        <taxon>Bacilli</taxon>
        <taxon>Bacillales</taxon>
        <taxon>Paenibacillaceae</taxon>
        <taxon>Paenibacillus</taxon>
    </lineage>
</organism>
<protein>
    <submittedName>
        <fullName evidence="9">MFS transporter</fullName>
    </submittedName>
</protein>
<keyword evidence="5 7" id="KW-1133">Transmembrane helix</keyword>
<feature type="transmembrane region" description="Helical" evidence="7">
    <location>
        <begin position="397"/>
        <end position="419"/>
    </location>
</feature>
<dbReference type="GO" id="GO:0022857">
    <property type="term" value="F:transmembrane transporter activity"/>
    <property type="evidence" value="ECO:0007669"/>
    <property type="project" value="InterPro"/>
</dbReference>
<dbReference type="PIRSF" id="PIRSF002808">
    <property type="entry name" value="Hexose_phosphate_transp"/>
    <property type="match status" value="1"/>
</dbReference>
<dbReference type="InterPro" id="IPR011701">
    <property type="entry name" value="MFS"/>
</dbReference>
<keyword evidence="10" id="KW-1185">Reference proteome</keyword>
<dbReference type="PANTHER" id="PTHR23517">
    <property type="entry name" value="RESISTANCE PROTEIN MDTM, PUTATIVE-RELATED-RELATED"/>
    <property type="match status" value="1"/>
</dbReference>
<feature type="transmembrane region" description="Helical" evidence="7">
    <location>
        <begin position="71"/>
        <end position="92"/>
    </location>
</feature>
<proteinExistence type="predicted"/>